<sequence length="233" mass="25388">MIKKAFPDIFIAGLFLALAFFVAAYLAPAKPKPLAGLKKPGVESNSRLKTTWSPPVSLETALKKRNLFSEDGSYALSAEKTKKVKEVLPENPYTLVAVLLGKEQKAVFRDYKGAIHTLTKGKKLIDGAVLTGISARSVKIKKDDTSKELVLFDVRRKSAEPARPKADRRKLEGTPARGDALQKARGTEIKKPQAPPAGNKAIMKTGTGPEKGKEPHRRDMPPKAPGIQVQMEP</sequence>
<dbReference type="OrthoDB" id="9949221at2"/>
<reference evidence="2 3" key="1">
    <citation type="submission" date="2016-10" db="EMBL/GenBank/DDBJ databases">
        <authorList>
            <person name="de Groot N.N."/>
        </authorList>
    </citation>
    <scope>NUCLEOTIDE SEQUENCE [LARGE SCALE GENOMIC DNA]</scope>
    <source>
        <strain evidence="2 3">DSM 8423</strain>
    </source>
</reference>
<dbReference type="Proteomes" id="UP000198744">
    <property type="component" value="Unassembled WGS sequence"/>
</dbReference>
<evidence type="ECO:0000256" key="1">
    <source>
        <dbReference type="SAM" id="MobiDB-lite"/>
    </source>
</evidence>
<protein>
    <recommendedName>
        <fullName evidence="4">Type II secretion system protein GspC N-terminal domain-containing protein</fullName>
    </recommendedName>
</protein>
<dbReference type="EMBL" id="FOBS01000040">
    <property type="protein sequence ID" value="SEM73467.1"/>
    <property type="molecule type" value="Genomic_DNA"/>
</dbReference>
<evidence type="ECO:0000313" key="3">
    <source>
        <dbReference type="Proteomes" id="UP000198744"/>
    </source>
</evidence>
<accession>A0A1H8AVD3</accession>
<keyword evidence="3" id="KW-1185">Reference proteome</keyword>
<evidence type="ECO:0008006" key="4">
    <source>
        <dbReference type="Google" id="ProtNLM"/>
    </source>
</evidence>
<organism evidence="2 3">
    <name type="scientific">Syntrophus gentianae</name>
    <dbReference type="NCBI Taxonomy" id="43775"/>
    <lineage>
        <taxon>Bacteria</taxon>
        <taxon>Pseudomonadati</taxon>
        <taxon>Thermodesulfobacteriota</taxon>
        <taxon>Syntrophia</taxon>
        <taxon>Syntrophales</taxon>
        <taxon>Syntrophaceae</taxon>
        <taxon>Syntrophus</taxon>
    </lineage>
</organism>
<evidence type="ECO:0000313" key="2">
    <source>
        <dbReference type="EMBL" id="SEM73467.1"/>
    </source>
</evidence>
<dbReference type="RefSeq" id="WP_093884750.1">
    <property type="nucleotide sequence ID" value="NZ_FOBS01000040.1"/>
</dbReference>
<feature type="compositionally biased region" description="Basic and acidic residues" evidence="1">
    <location>
        <begin position="180"/>
        <end position="191"/>
    </location>
</feature>
<gene>
    <name evidence="2" type="ORF">SAMN04489760_1406</name>
</gene>
<name>A0A1H8AVD3_9BACT</name>
<feature type="region of interest" description="Disordered" evidence="1">
    <location>
        <begin position="158"/>
        <end position="233"/>
    </location>
</feature>
<proteinExistence type="predicted"/>
<feature type="compositionally biased region" description="Basic and acidic residues" evidence="1">
    <location>
        <begin position="158"/>
        <end position="172"/>
    </location>
</feature>
<dbReference type="STRING" id="43775.SAMN04489760_1406"/>
<dbReference type="AlphaFoldDB" id="A0A1H8AVD3"/>
<feature type="compositionally biased region" description="Basic and acidic residues" evidence="1">
    <location>
        <begin position="210"/>
        <end position="221"/>
    </location>
</feature>